<protein>
    <submittedName>
        <fullName evidence="1">Uncharacterized protein</fullName>
    </submittedName>
</protein>
<name>A0A8S1XSA3_9CILI</name>
<dbReference type="EMBL" id="CAJJDO010000137">
    <property type="protein sequence ID" value="CAD8204366.1"/>
    <property type="molecule type" value="Genomic_DNA"/>
</dbReference>
<dbReference type="Proteomes" id="UP000689195">
    <property type="component" value="Unassembled WGS sequence"/>
</dbReference>
<keyword evidence="2" id="KW-1185">Reference proteome</keyword>
<organism evidence="1 2">
    <name type="scientific">Paramecium pentaurelia</name>
    <dbReference type="NCBI Taxonomy" id="43138"/>
    <lineage>
        <taxon>Eukaryota</taxon>
        <taxon>Sar</taxon>
        <taxon>Alveolata</taxon>
        <taxon>Ciliophora</taxon>
        <taxon>Intramacronucleata</taxon>
        <taxon>Oligohymenophorea</taxon>
        <taxon>Peniculida</taxon>
        <taxon>Parameciidae</taxon>
        <taxon>Paramecium</taxon>
    </lineage>
</organism>
<reference evidence="1" key="1">
    <citation type="submission" date="2021-01" db="EMBL/GenBank/DDBJ databases">
        <authorList>
            <consortium name="Genoscope - CEA"/>
            <person name="William W."/>
        </authorList>
    </citation>
    <scope>NUCLEOTIDE SEQUENCE</scope>
</reference>
<evidence type="ECO:0000313" key="1">
    <source>
        <dbReference type="EMBL" id="CAD8204366.1"/>
    </source>
</evidence>
<evidence type="ECO:0000313" key="2">
    <source>
        <dbReference type="Proteomes" id="UP000689195"/>
    </source>
</evidence>
<sequence>MRKLNDLGSFLCLSKYYDSPQSECLSIYHNNFWLAALISQIVQNLLKHFLQTGSKGFQFQKKFMWS</sequence>
<proteinExistence type="predicted"/>
<dbReference type="AlphaFoldDB" id="A0A8S1XSA3"/>
<gene>
    <name evidence="1" type="ORF">PPENT_87.1.T1370030</name>
</gene>
<accession>A0A8S1XSA3</accession>
<comment type="caution">
    <text evidence="1">The sequence shown here is derived from an EMBL/GenBank/DDBJ whole genome shotgun (WGS) entry which is preliminary data.</text>
</comment>